<protein>
    <recommendedName>
        <fullName evidence="3">Nuclear transport factor 2 family protein</fullName>
    </recommendedName>
</protein>
<reference evidence="2" key="1">
    <citation type="journal article" date="2019" name="Int. J. Syst. Evol. Microbiol.">
        <title>The Global Catalogue of Microorganisms (GCM) 10K type strain sequencing project: providing services to taxonomists for standard genome sequencing and annotation.</title>
        <authorList>
            <consortium name="The Broad Institute Genomics Platform"/>
            <consortium name="The Broad Institute Genome Sequencing Center for Infectious Disease"/>
            <person name="Wu L."/>
            <person name="Ma J."/>
        </authorList>
    </citation>
    <scope>NUCLEOTIDE SEQUENCE [LARGE SCALE GENOMIC DNA]</scope>
    <source>
        <strain evidence="2">JCM 14603</strain>
    </source>
</reference>
<gene>
    <name evidence="1" type="ORF">GCM10009102_25580</name>
</gene>
<organism evidence="1 2">
    <name type="scientific">Sphingomonas insulae</name>
    <dbReference type="NCBI Taxonomy" id="424800"/>
    <lineage>
        <taxon>Bacteria</taxon>
        <taxon>Pseudomonadati</taxon>
        <taxon>Pseudomonadota</taxon>
        <taxon>Alphaproteobacteria</taxon>
        <taxon>Sphingomonadales</taxon>
        <taxon>Sphingomonadaceae</taxon>
        <taxon>Sphingomonas</taxon>
    </lineage>
</organism>
<proteinExistence type="predicted"/>
<dbReference type="Proteomes" id="UP001500238">
    <property type="component" value="Unassembled WGS sequence"/>
</dbReference>
<sequence>MLPLLLALQSADRLPPANPLPYADPAAAAVMAPIDALFRGLAARDPAAILAQVRHEGGATVATEQPDGTRSVRHMTWQDFTAGVKPGSERLEERLIDSVIEVDGDIAMVWGPYTFTINGKLHHCGVDHFDLIREAGAWKVLNVTWSQRTTGCPA</sequence>
<dbReference type="Gene3D" id="3.10.450.50">
    <property type="match status" value="1"/>
</dbReference>
<dbReference type="Pfam" id="PF12893">
    <property type="entry name" value="Lumazine_bd_2"/>
    <property type="match status" value="1"/>
</dbReference>
<dbReference type="InterPro" id="IPR032710">
    <property type="entry name" value="NTF2-like_dom_sf"/>
</dbReference>
<dbReference type="RefSeq" id="WP_163958348.1">
    <property type="nucleotide sequence ID" value="NZ_BAAAES010000009.1"/>
</dbReference>
<name>A0ABP3T9U9_9SPHN</name>
<comment type="caution">
    <text evidence="1">The sequence shown here is derived from an EMBL/GenBank/DDBJ whole genome shotgun (WGS) entry which is preliminary data.</text>
</comment>
<keyword evidence="2" id="KW-1185">Reference proteome</keyword>
<dbReference type="InterPro" id="IPR039437">
    <property type="entry name" value="FrzH/put_lumazine-bd"/>
</dbReference>
<evidence type="ECO:0008006" key="3">
    <source>
        <dbReference type="Google" id="ProtNLM"/>
    </source>
</evidence>
<evidence type="ECO:0000313" key="1">
    <source>
        <dbReference type="EMBL" id="GAA0672970.1"/>
    </source>
</evidence>
<dbReference type="EMBL" id="BAAAES010000009">
    <property type="protein sequence ID" value="GAA0672970.1"/>
    <property type="molecule type" value="Genomic_DNA"/>
</dbReference>
<accession>A0ABP3T9U9</accession>
<dbReference type="SUPFAM" id="SSF54427">
    <property type="entry name" value="NTF2-like"/>
    <property type="match status" value="1"/>
</dbReference>
<evidence type="ECO:0000313" key="2">
    <source>
        <dbReference type="Proteomes" id="UP001500238"/>
    </source>
</evidence>